<gene>
    <name evidence="2" type="ordered locus">MYSTI_04540</name>
</gene>
<reference evidence="2 3" key="1">
    <citation type="journal article" date="2013" name="Genome Announc.">
        <title>Complete genome sequence of Myxococcus stipitatus strain DSM 14675, a fruiting myxobacterium.</title>
        <authorList>
            <person name="Huntley S."/>
            <person name="Kneip S."/>
            <person name="Treuner-Lange A."/>
            <person name="Sogaard-Andersen L."/>
        </authorList>
    </citation>
    <scope>NUCLEOTIDE SEQUENCE [LARGE SCALE GENOMIC DNA]</scope>
    <source>
        <strain evidence="3">DSM 14675 / JCM 12634 / Mx s8</strain>
    </source>
</reference>
<name>L7UE00_MYXSD</name>
<evidence type="ECO:0000313" key="2">
    <source>
        <dbReference type="EMBL" id="AGC45832.1"/>
    </source>
</evidence>
<feature type="compositionally biased region" description="Low complexity" evidence="1">
    <location>
        <begin position="119"/>
        <end position="130"/>
    </location>
</feature>
<keyword evidence="3" id="KW-1185">Reference proteome</keyword>
<dbReference type="KEGG" id="msd:MYSTI_04540"/>
<evidence type="ECO:0008006" key="4">
    <source>
        <dbReference type="Google" id="ProtNLM"/>
    </source>
</evidence>
<dbReference type="eggNOG" id="COG0810">
    <property type="taxonomic scope" value="Bacteria"/>
</dbReference>
<dbReference type="Gene3D" id="3.30.1150.10">
    <property type="match status" value="1"/>
</dbReference>
<dbReference type="STRING" id="1278073.MYSTI_04540"/>
<organism evidence="2 3">
    <name type="scientific">Myxococcus stipitatus (strain DSM 14675 / JCM 12634 / Mx s8)</name>
    <dbReference type="NCBI Taxonomy" id="1278073"/>
    <lineage>
        <taxon>Bacteria</taxon>
        <taxon>Pseudomonadati</taxon>
        <taxon>Myxococcota</taxon>
        <taxon>Myxococcia</taxon>
        <taxon>Myxococcales</taxon>
        <taxon>Cystobacterineae</taxon>
        <taxon>Myxococcaceae</taxon>
        <taxon>Myxococcus</taxon>
    </lineage>
</organism>
<sequence length="401" mass="42609">MRRSRRLGWAALASLAIHAVLLVLLANTEPSLRPPPHPPDSKPAPLFVEVIHAPPKVPSAPVVEEAPKPEPPARDRGTPAKKPRTVVTPPAIAPAVPPPDRSDTPRAAAPPASLPKPLAPGGLSLPSGLPFQSGRTLRPGDPGPSREALIAEERERVRGRVQGLIDDQQAALRVTNGLIDPYFTEVRKALEKGFENAPVFPGNPLEKQIATSWAAQAGKFGASGSPGGPVPKATTASEQLKALEGRLGRNTLEHLRSRVQAGSELHQLAEGSGGKLVVTLELLQAPDGTLREAKLVSVSGIPAYDTFVLNAVPSALAKLPPPRDGARGIKPEGIHTLWSVEGRVVYYRKVKDLKGRSALYLGAAMAAGVLAGRFEETTGEIEVIDFTNPRFLCQSKLLRVY</sequence>
<evidence type="ECO:0000313" key="3">
    <source>
        <dbReference type="Proteomes" id="UP000011131"/>
    </source>
</evidence>
<feature type="region of interest" description="Disordered" evidence="1">
    <location>
        <begin position="57"/>
        <end position="146"/>
    </location>
</feature>
<dbReference type="RefSeq" id="WP_015350092.1">
    <property type="nucleotide sequence ID" value="NC_020126.1"/>
</dbReference>
<dbReference type="SUPFAM" id="SSF74653">
    <property type="entry name" value="TolA/TonB C-terminal domain"/>
    <property type="match status" value="1"/>
</dbReference>
<proteinExistence type="predicted"/>
<dbReference type="Pfam" id="PF13103">
    <property type="entry name" value="TonB_2"/>
    <property type="match status" value="1"/>
</dbReference>
<dbReference type="EMBL" id="CP004025">
    <property type="protein sequence ID" value="AGC45832.1"/>
    <property type="molecule type" value="Genomic_DNA"/>
</dbReference>
<dbReference type="OrthoDB" id="5497947at2"/>
<dbReference type="PATRIC" id="fig|1278073.3.peg.4606"/>
<dbReference type="Proteomes" id="UP000011131">
    <property type="component" value="Chromosome"/>
</dbReference>
<accession>L7UE00</accession>
<dbReference type="HOGENOM" id="CLU_675995_0_0_7"/>
<protein>
    <recommendedName>
        <fullName evidence="4">TonB family protein</fullName>
    </recommendedName>
</protein>
<dbReference type="AlphaFoldDB" id="L7UE00"/>
<evidence type="ECO:0000256" key="1">
    <source>
        <dbReference type="SAM" id="MobiDB-lite"/>
    </source>
</evidence>
<feature type="compositionally biased region" description="Basic and acidic residues" evidence="1">
    <location>
        <begin position="65"/>
        <end position="78"/>
    </location>
</feature>